<proteinExistence type="predicted"/>
<comment type="caution">
    <text evidence="1">The sequence shown here is derived from an EMBL/GenBank/DDBJ whole genome shotgun (WGS) entry which is preliminary data.</text>
</comment>
<organism evidence="1 2">
    <name type="scientific">Citrus x changshan-huyou</name>
    <dbReference type="NCBI Taxonomy" id="2935761"/>
    <lineage>
        <taxon>Eukaryota</taxon>
        <taxon>Viridiplantae</taxon>
        <taxon>Streptophyta</taxon>
        <taxon>Embryophyta</taxon>
        <taxon>Tracheophyta</taxon>
        <taxon>Spermatophyta</taxon>
        <taxon>Magnoliopsida</taxon>
        <taxon>eudicotyledons</taxon>
        <taxon>Gunneridae</taxon>
        <taxon>Pentapetalae</taxon>
        <taxon>rosids</taxon>
        <taxon>malvids</taxon>
        <taxon>Sapindales</taxon>
        <taxon>Rutaceae</taxon>
        <taxon>Aurantioideae</taxon>
        <taxon>Citrus</taxon>
    </lineage>
</organism>
<dbReference type="AlphaFoldDB" id="A0AAP0LMK7"/>
<evidence type="ECO:0000313" key="2">
    <source>
        <dbReference type="Proteomes" id="UP001428341"/>
    </source>
</evidence>
<reference evidence="1 2" key="1">
    <citation type="submission" date="2024-05" db="EMBL/GenBank/DDBJ databases">
        <title>Haplotype-resolved chromosome-level genome assembly of Huyou (Citrus changshanensis).</title>
        <authorList>
            <person name="Miao C."/>
            <person name="Chen W."/>
            <person name="Wu Y."/>
            <person name="Wang L."/>
            <person name="Zhao S."/>
            <person name="Grierson D."/>
            <person name="Xu C."/>
            <person name="Chen K."/>
        </authorList>
    </citation>
    <scope>NUCLEOTIDE SEQUENCE [LARGE SCALE GENOMIC DNA]</scope>
    <source>
        <strain evidence="1">01-14</strain>
        <tissue evidence="1">Leaf</tissue>
    </source>
</reference>
<dbReference type="EMBL" id="JBCGBO010000024">
    <property type="protein sequence ID" value="KAK9180812.1"/>
    <property type="molecule type" value="Genomic_DNA"/>
</dbReference>
<evidence type="ECO:0000313" key="1">
    <source>
        <dbReference type="EMBL" id="KAK9180812.1"/>
    </source>
</evidence>
<accession>A0AAP0LMK7</accession>
<keyword evidence="2" id="KW-1185">Reference proteome</keyword>
<dbReference type="Proteomes" id="UP001428341">
    <property type="component" value="Unassembled WGS sequence"/>
</dbReference>
<name>A0AAP0LMK7_9ROSI</name>
<sequence>MAKGNIDLLVMEELAEESVQVERKMADMEKRMIQGIHMVMVKRCVEDIWLVWRNVVEFHEEVFQGSFDLEILFKTGNVRNNDPFITLIMCPKIFGLRMLEVWTVDNKNNSELFSFLVWKF</sequence>
<protein>
    <submittedName>
        <fullName evidence="1">Uncharacterized protein</fullName>
    </submittedName>
</protein>
<gene>
    <name evidence="1" type="ORF">WN944_023947</name>
</gene>